<dbReference type="Pfam" id="PF00296">
    <property type="entry name" value="Bac_luciferase"/>
    <property type="match status" value="1"/>
</dbReference>
<comment type="caution">
    <text evidence="8">The sequence shown here is derived from an EMBL/GenBank/DDBJ whole genome shotgun (WGS) entry which is preliminary data.</text>
</comment>
<keyword evidence="4" id="KW-0503">Monooxygenase</keyword>
<comment type="similarity">
    <text evidence="5">Belongs to the NtaA/SnaA/DszA monooxygenase family.</text>
</comment>
<evidence type="ECO:0000256" key="3">
    <source>
        <dbReference type="ARBA" id="ARBA00023002"/>
    </source>
</evidence>
<dbReference type="InterPro" id="IPR016215">
    <property type="entry name" value="NTA_MOA"/>
</dbReference>
<organism evidence="8 9">
    <name type="scientific">Kitasatospora phosalacinea</name>
    <dbReference type="NCBI Taxonomy" id="2065"/>
    <lineage>
        <taxon>Bacteria</taxon>
        <taxon>Bacillati</taxon>
        <taxon>Actinomycetota</taxon>
        <taxon>Actinomycetes</taxon>
        <taxon>Kitasatosporales</taxon>
        <taxon>Streptomycetaceae</taxon>
        <taxon>Kitasatospora</taxon>
    </lineage>
</organism>
<dbReference type="PANTHER" id="PTHR30011">
    <property type="entry name" value="ALKANESULFONATE MONOOXYGENASE-RELATED"/>
    <property type="match status" value="1"/>
</dbReference>
<dbReference type="SUPFAM" id="SSF51679">
    <property type="entry name" value="Bacterial luciferase-like"/>
    <property type="match status" value="1"/>
</dbReference>
<dbReference type="Proteomes" id="UP001165041">
    <property type="component" value="Unassembled WGS sequence"/>
</dbReference>
<feature type="binding site" evidence="6">
    <location>
        <position position="147"/>
    </location>
    <ligand>
        <name>FMN</name>
        <dbReference type="ChEBI" id="CHEBI:58210"/>
    </ligand>
</feature>
<evidence type="ECO:0000256" key="5">
    <source>
        <dbReference type="ARBA" id="ARBA00033748"/>
    </source>
</evidence>
<dbReference type="NCBIfam" id="TIGR03860">
    <property type="entry name" value="FMN_nitrolo"/>
    <property type="match status" value="1"/>
</dbReference>
<dbReference type="GO" id="GO:0016705">
    <property type="term" value="F:oxidoreductase activity, acting on paired donors, with incorporation or reduction of molecular oxygen"/>
    <property type="evidence" value="ECO:0007669"/>
    <property type="project" value="InterPro"/>
</dbReference>
<dbReference type="RefSeq" id="WP_285738338.1">
    <property type="nucleotide sequence ID" value="NZ_BSSA01000019.1"/>
</dbReference>
<reference evidence="8" key="1">
    <citation type="submission" date="2023-02" db="EMBL/GenBank/DDBJ databases">
        <title>Kitasatospora phosalacinea NBRC 14627.</title>
        <authorList>
            <person name="Ichikawa N."/>
            <person name="Sato H."/>
            <person name="Tonouchi N."/>
        </authorList>
    </citation>
    <scope>NUCLEOTIDE SEQUENCE</scope>
    <source>
        <strain evidence="8">NBRC 14627</strain>
    </source>
</reference>
<evidence type="ECO:0000256" key="2">
    <source>
        <dbReference type="ARBA" id="ARBA00022643"/>
    </source>
</evidence>
<dbReference type="InterPro" id="IPR051260">
    <property type="entry name" value="Diverse_substr_monoxygenases"/>
</dbReference>
<sequence length="384" mass="41969">MTRELHLNINLLSTGAHHGAWRWPGVDPLSFVHVENYVASARVAERGLFDAVFLGDVPGIAENINYRPQFNGLEPTLVLTAIALATERIGLIGTASTSYNEPYNLARRLQALDLISHGRAGWNAVTTSIPAISHNFTATLPDREERYARAREFVDVVRTLWLSWEPDALPADTAAGRFADLDRIPAIDHHGAHFDVRGPFCLPRSEQGHPVIVQAGGSGHGRDLAGRTADAVFASGTDLASSRAYVADLRRHVASYGRDPEAIVVLPGLVTHIGDTEREAWKRRRALDELDLEHRGTSNGHLTATGTPEQVADLIQLWFEEGAADGFNLMPDVLSDGLPVFVDEVVPILQRRGLFRTEYRGSTLREHYGAAQPVRPDGAAAAAR</sequence>
<feature type="binding site" evidence="6">
    <location>
        <position position="94"/>
    </location>
    <ligand>
        <name>FMN</name>
        <dbReference type="ChEBI" id="CHEBI:58210"/>
    </ligand>
</feature>
<keyword evidence="1 6" id="KW-0285">Flavoprotein</keyword>
<evidence type="ECO:0000313" key="8">
    <source>
        <dbReference type="EMBL" id="GLW72649.1"/>
    </source>
</evidence>
<dbReference type="InterPro" id="IPR036661">
    <property type="entry name" value="Luciferase-like_sf"/>
</dbReference>
<gene>
    <name evidence="8" type="ORF">Kpho02_49480</name>
</gene>
<dbReference type="PANTHER" id="PTHR30011:SF16">
    <property type="entry name" value="C2H2 FINGER DOMAIN TRANSCRIPTION FACTOR (EUROFUNG)-RELATED"/>
    <property type="match status" value="1"/>
</dbReference>
<dbReference type="AlphaFoldDB" id="A0A9W6V218"/>
<dbReference type="GO" id="GO:0004497">
    <property type="term" value="F:monooxygenase activity"/>
    <property type="evidence" value="ECO:0007669"/>
    <property type="project" value="UniProtKB-KW"/>
</dbReference>
<evidence type="ECO:0000313" key="9">
    <source>
        <dbReference type="Proteomes" id="UP001165041"/>
    </source>
</evidence>
<feature type="domain" description="Luciferase-like" evidence="7">
    <location>
        <begin position="33"/>
        <end position="288"/>
    </location>
</feature>
<evidence type="ECO:0000256" key="4">
    <source>
        <dbReference type="ARBA" id="ARBA00023033"/>
    </source>
</evidence>
<protein>
    <recommendedName>
        <fullName evidence="7">Luciferase-like domain-containing protein</fullName>
    </recommendedName>
</protein>
<feature type="binding site" evidence="6">
    <location>
        <position position="218"/>
    </location>
    <ligand>
        <name>FMN</name>
        <dbReference type="ChEBI" id="CHEBI:58210"/>
    </ligand>
</feature>
<name>A0A9W6V218_9ACTN</name>
<keyword evidence="2 6" id="KW-0288">FMN</keyword>
<evidence type="ECO:0000256" key="1">
    <source>
        <dbReference type="ARBA" id="ARBA00022630"/>
    </source>
</evidence>
<accession>A0A9W6V218</accession>
<dbReference type="CDD" id="cd01095">
    <property type="entry name" value="Nitrilotriacetate_monoxgenase"/>
    <property type="match status" value="1"/>
</dbReference>
<keyword evidence="3" id="KW-0560">Oxidoreductase</keyword>
<dbReference type="PIRSF" id="PIRSF000337">
    <property type="entry name" value="NTA_MOA"/>
    <property type="match status" value="1"/>
</dbReference>
<dbReference type="EMBL" id="BSSA01000019">
    <property type="protein sequence ID" value="GLW72649.1"/>
    <property type="molecule type" value="Genomic_DNA"/>
</dbReference>
<dbReference type="InterPro" id="IPR011251">
    <property type="entry name" value="Luciferase-like_dom"/>
</dbReference>
<feature type="binding site" evidence="6">
    <location>
        <position position="56"/>
    </location>
    <ligand>
        <name>FMN</name>
        <dbReference type="ChEBI" id="CHEBI:58210"/>
    </ligand>
</feature>
<evidence type="ECO:0000256" key="6">
    <source>
        <dbReference type="PIRSR" id="PIRSR000337-1"/>
    </source>
</evidence>
<evidence type="ECO:0000259" key="7">
    <source>
        <dbReference type="Pfam" id="PF00296"/>
    </source>
</evidence>
<dbReference type="Gene3D" id="3.20.20.30">
    <property type="entry name" value="Luciferase-like domain"/>
    <property type="match status" value="1"/>
</dbReference>
<proteinExistence type="inferred from homology"/>